<proteinExistence type="inferred from homology"/>
<protein>
    <recommendedName>
        <fullName evidence="2">ferredoxin--NADP(+) reductase</fullName>
        <ecNumber evidence="2">1.18.1.2</ecNumber>
    </recommendedName>
</protein>
<dbReference type="Gene3D" id="2.40.30.10">
    <property type="entry name" value="Translation factors"/>
    <property type="match status" value="1"/>
</dbReference>
<organism evidence="6 7">
    <name type="scientific">Pelistega indica</name>
    <dbReference type="NCBI Taxonomy" id="1414851"/>
    <lineage>
        <taxon>Bacteria</taxon>
        <taxon>Pseudomonadati</taxon>
        <taxon>Pseudomonadota</taxon>
        <taxon>Betaproteobacteria</taxon>
        <taxon>Burkholderiales</taxon>
        <taxon>Alcaligenaceae</taxon>
        <taxon>Pelistega</taxon>
    </lineage>
</organism>
<accession>V8G4F3</accession>
<dbReference type="Pfam" id="PF00175">
    <property type="entry name" value="NAD_binding_1"/>
    <property type="match status" value="1"/>
</dbReference>
<comment type="catalytic activity">
    <reaction evidence="4">
        <text>2 reduced [2Fe-2S]-[ferredoxin] + NADP(+) + H(+) = 2 oxidized [2Fe-2S]-[ferredoxin] + NADPH</text>
        <dbReference type="Rhea" id="RHEA:20125"/>
        <dbReference type="Rhea" id="RHEA-COMP:10000"/>
        <dbReference type="Rhea" id="RHEA-COMP:10001"/>
        <dbReference type="ChEBI" id="CHEBI:15378"/>
        <dbReference type="ChEBI" id="CHEBI:33737"/>
        <dbReference type="ChEBI" id="CHEBI:33738"/>
        <dbReference type="ChEBI" id="CHEBI:57783"/>
        <dbReference type="ChEBI" id="CHEBI:58349"/>
        <dbReference type="EC" id="1.18.1.2"/>
    </reaction>
</comment>
<dbReference type="PRINTS" id="PR00410">
    <property type="entry name" value="PHEHYDRXLASE"/>
</dbReference>
<dbReference type="PATRIC" id="fig|1414851.3.peg.1429"/>
<evidence type="ECO:0000256" key="1">
    <source>
        <dbReference type="ARBA" id="ARBA00008312"/>
    </source>
</evidence>
<evidence type="ECO:0000256" key="3">
    <source>
        <dbReference type="ARBA" id="ARBA00022741"/>
    </source>
</evidence>
<evidence type="ECO:0000259" key="5">
    <source>
        <dbReference type="PROSITE" id="PS51384"/>
    </source>
</evidence>
<sequence length="256" mass="28988">MTTEQRYTKEHVTHIKHWANNKLFSITTTRSPEFTFKPGQFTRLGLPENAGDEPSIWRGFSMVNAVDAPHLEFYAVVVPDGQFSPRLAQLNVGDTIYIDKSPIGFLTLDNFPNGGKSLWLLATGTGLSAYLSILQDPKTWQLFDNIILCHGVRFVDELSYQELIHSWQQTWGKRFVYLPLPTREAYQDLPQQRLTTLIEQDQLANLAGINLDPQNSCVMLCGNPDMLAEARKLLGDRGFATGRRGNIGNLAVEKYW</sequence>
<dbReference type="InterPro" id="IPR033892">
    <property type="entry name" value="FNR_bac"/>
</dbReference>
<dbReference type="OrthoDB" id="9784483at2"/>
<dbReference type="InterPro" id="IPR051930">
    <property type="entry name" value="FNR_type-1"/>
</dbReference>
<dbReference type="GO" id="GO:0034599">
    <property type="term" value="P:cellular response to oxidative stress"/>
    <property type="evidence" value="ECO:0007669"/>
    <property type="project" value="TreeGrafter"/>
</dbReference>
<dbReference type="PANTHER" id="PTHR47878">
    <property type="entry name" value="OXIDOREDUCTASE FAD/NAD(P)-BINDING DOMAIN PROTEIN"/>
    <property type="match status" value="1"/>
</dbReference>
<dbReference type="SUPFAM" id="SSF63380">
    <property type="entry name" value="Riboflavin synthase domain-like"/>
    <property type="match status" value="1"/>
</dbReference>
<dbReference type="SUPFAM" id="SSF52343">
    <property type="entry name" value="Ferredoxin reductase-like, C-terminal NADP-linked domain"/>
    <property type="match status" value="1"/>
</dbReference>
<evidence type="ECO:0000256" key="4">
    <source>
        <dbReference type="ARBA" id="ARBA00047776"/>
    </source>
</evidence>
<comment type="caution">
    <text evidence="6">The sequence shown here is derived from an EMBL/GenBank/DDBJ whole genome shotgun (WGS) entry which is preliminary data.</text>
</comment>
<dbReference type="GO" id="GO:0004324">
    <property type="term" value="F:ferredoxin-NADP+ reductase activity"/>
    <property type="evidence" value="ECO:0007669"/>
    <property type="project" value="UniProtKB-EC"/>
</dbReference>
<dbReference type="InterPro" id="IPR017927">
    <property type="entry name" value="FAD-bd_FR_type"/>
</dbReference>
<dbReference type="CDD" id="cd06195">
    <property type="entry name" value="FNR1"/>
    <property type="match status" value="1"/>
</dbReference>
<dbReference type="GO" id="GO:0000166">
    <property type="term" value="F:nucleotide binding"/>
    <property type="evidence" value="ECO:0007669"/>
    <property type="project" value="UniProtKB-KW"/>
</dbReference>
<dbReference type="EC" id="1.18.1.2" evidence="2"/>
<dbReference type="GO" id="GO:0042167">
    <property type="term" value="P:heme catabolic process"/>
    <property type="evidence" value="ECO:0007669"/>
    <property type="project" value="TreeGrafter"/>
</dbReference>
<dbReference type="Gene3D" id="3.40.50.80">
    <property type="entry name" value="Nucleotide-binding domain of ferredoxin-NADP reductase (FNR) module"/>
    <property type="match status" value="1"/>
</dbReference>
<dbReference type="RefSeq" id="WP_023951123.1">
    <property type="nucleotide sequence ID" value="NZ_AYSV01000086.1"/>
</dbReference>
<dbReference type="PROSITE" id="PS51384">
    <property type="entry name" value="FAD_FR"/>
    <property type="match status" value="1"/>
</dbReference>
<name>V8G4F3_9BURK</name>
<dbReference type="AlphaFoldDB" id="V8G4F3"/>
<dbReference type="EMBL" id="AYSV01000086">
    <property type="protein sequence ID" value="ETD70956.1"/>
    <property type="molecule type" value="Genomic_DNA"/>
</dbReference>
<dbReference type="InterPro" id="IPR001433">
    <property type="entry name" value="OxRdtase_FAD/NAD-bd"/>
</dbReference>
<evidence type="ECO:0000313" key="7">
    <source>
        <dbReference type="Proteomes" id="UP000018766"/>
    </source>
</evidence>
<dbReference type="Proteomes" id="UP000018766">
    <property type="component" value="Unassembled WGS sequence"/>
</dbReference>
<dbReference type="PANTHER" id="PTHR47878:SF2">
    <property type="entry name" value="OXIDOREDUCTASE FAD_NAD(P)-BINDING DOMAIN PROTEIN"/>
    <property type="match status" value="1"/>
</dbReference>
<comment type="similarity">
    <text evidence="1">Belongs to the ferredoxin--NADP reductase type 1 family.</text>
</comment>
<reference evidence="6 7" key="1">
    <citation type="submission" date="2013-11" db="EMBL/GenBank/DDBJ databases">
        <title>Genomic analysis of Pelistega sp. HM-7.</title>
        <authorList>
            <person name="Kumbhare S.V."/>
            <person name="Shetty S.A."/>
            <person name="Sharma O."/>
            <person name="Dhotre D.P."/>
        </authorList>
    </citation>
    <scope>NUCLEOTIDE SEQUENCE [LARGE SCALE GENOMIC DNA]</scope>
    <source>
        <strain evidence="6 7">HM-7</strain>
    </source>
</reference>
<gene>
    <name evidence="6" type="ORF">V757_06960</name>
</gene>
<evidence type="ECO:0000313" key="6">
    <source>
        <dbReference type="EMBL" id="ETD70956.1"/>
    </source>
</evidence>
<feature type="domain" description="FAD-binding FR-type" evidence="5">
    <location>
        <begin position="5"/>
        <end position="109"/>
    </location>
</feature>
<evidence type="ECO:0000256" key="2">
    <source>
        <dbReference type="ARBA" id="ARBA00013223"/>
    </source>
</evidence>
<keyword evidence="7" id="KW-1185">Reference proteome</keyword>
<keyword evidence="3" id="KW-0547">Nucleotide-binding</keyword>
<dbReference type="InterPro" id="IPR017938">
    <property type="entry name" value="Riboflavin_synthase-like_b-brl"/>
</dbReference>
<dbReference type="InterPro" id="IPR039261">
    <property type="entry name" value="FNR_nucleotide-bd"/>
</dbReference>